<protein>
    <submittedName>
        <fullName evidence="2">Uncharacterized protein</fullName>
    </submittedName>
</protein>
<keyword evidence="1" id="KW-1133">Transmembrane helix</keyword>
<dbReference type="EMBL" id="JAYRBN010000059">
    <property type="protein sequence ID" value="KAL2741121.1"/>
    <property type="molecule type" value="Genomic_DNA"/>
</dbReference>
<gene>
    <name evidence="2" type="ORF">V1477_010182</name>
</gene>
<sequence length="110" mass="12227">KRPILPFVDFVSLGNFLLLRIVPNNVVCFAIILSAVMRSCKINGSTISKPINSSNSIDNGRKTIYNVFTSDTNRNLMQNLAGLLVMYCVNLHLTFVENNCSSIDRFISGL</sequence>
<evidence type="ECO:0000313" key="3">
    <source>
        <dbReference type="Proteomes" id="UP001607303"/>
    </source>
</evidence>
<keyword evidence="1" id="KW-0812">Transmembrane</keyword>
<keyword evidence="3" id="KW-1185">Reference proteome</keyword>
<dbReference type="Proteomes" id="UP001607303">
    <property type="component" value="Unassembled WGS sequence"/>
</dbReference>
<evidence type="ECO:0000313" key="2">
    <source>
        <dbReference type="EMBL" id="KAL2741121.1"/>
    </source>
</evidence>
<reference evidence="2 3" key="1">
    <citation type="journal article" date="2024" name="Ann. Entomol. Soc. Am.">
        <title>Genomic analyses of the southern and eastern yellowjacket wasps (Hymenoptera: Vespidae) reveal evolutionary signatures of social life.</title>
        <authorList>
            <person name="Catto M.A."/>
            <person name="Caine P.B."/>
            <person name="Orr S.E."/>
            <person name="Hunt B.G."/>
            <person name="Goodisman M.A.D."/>
        </authorList>
    </citation>
    <scope>NUCLEOTIDE SEQUENCE [LARGE SCALE GENOMIC DNA]</scope>
    <source>
        <strain evidence="2">232</strain>
        <tissue evidence="2">Head and thorax</tissue>
    </source>
</reference>
<feature type="non-terminal residue" evidence="2">
    <location>
        <position position="1"/>
    </location>
</feature>
<organism evidence="2 3">
    <name type="scientific">Vespula maculifrons</name>
    <name type="common">Eastern yellow jacket</name>
    <name type="synonym">Wasp</name>
    <dbReference type="NCBI Taxonomy" id="7453"/>
    <lineage>
        <taxon>Eukaryota</taxon>
        <taxon>Metazoa</taxon>
        <taxon>Ecdysozoa</taxon>
        <taxon>Arthropoda</taxon>
        <taxon>Hexapoda</taxon>
        <taxon>Insecta</taxon>
        <taxon>Pterygota</taxon>
        <taxon>Neoptera</taxon>
        <taxon>Endopterygota</taxon>
        <taxon>Hymenoptera</taxon>
        <taxon>Apocrita</taxon>
        <taxon>Aculeata</taxon>
        <taxon>Vespoidea</taxon>
        <taxon>Vespidae</taxon>
        <taxon>Vespinae</taxon>
        <taxon>Vespula</taxon>
    </lineage>
</organism>
<comment type="caution">
    <text evidence="2">The sequence shown here is derived from an EMBL/GenBank/DDBJ whole genome shotgun (WGS) entry which is preliminary data.</text>
</comment>
<name>A0ABD2C7U5_VESMC</name>
<evidence type="ECO:0000256" key="1">
    <source>
        <dbReference type="SAM" id="Phobius"/>
    </source>
</evidence>
<feature type="transmembrane region" description="Helical" evidence="1">
    <location>
        <begin position="16"/>
        <end position="36"/>
    </location>
</feature>
<dbReference type="AlphaFoldDB" id="A0ABD2C7U5"/>
<accession>A0ABD2C7U5</accession>
<proteinExistence type="predicted"/>
<keyword evidence="1" id="KW-0472">Membrane</keyword>